<comment type="similarity">
    <text evidence="3">Belongs to the Maf family. YhdE subfamily.</text>
</comment>
<dbReference type="SUPFAM" id="SSF52972">
    <property type="entry name" value="ITPase-like"/>
    <property type="match status" value="1"/>
</dbReference>
<dbReference type="InterPro" id="IPR003697">
    <property type="entry name" value="Maf-like"/>
</dbReference>
<evidence type="ECO:0000313" key="4">
    <source>
        <dbReference type="EMBL" id="HIX07966.1"/>
    </source>
</evidence>
<dbReference type="GO" id="GO:0009117">
    <property type="term" value="P:nucleotide metabolic process"/>
    <property type="evidence" value="ECO:0007669"/>
    <property type="project" value="UniProtKB-KW"/>
</dbReference>
<feature type="site" description="Important for substrate specificity" evidence="3">
    <location>
        <position position="11"/>
    </location>
</feature>
<evidence type="ECO:0000256" key="2">
    <source>
        <dbReference type="ARBA" id="ARBA00022801"/>
    </source>
</evidence>
<dbReference type="EMBL" id="DXFX01000072">
    <property type="protein sequence ID" value="HIX07966.1"/>
    <property type="molecule type" value="Genomic_DNA"/>
</dbReference>
<keyword evidence="2 3" id="KW-0378">Hydrolase</keyword>
<feature type="site" description="Important for substrate specificity" evidence="3">
    <location>
        <position position="151"/>
    </location>
</feature>
<feature type="site" description="Important for substrate specificity" evidence="3">
    <location>
        <position position="69"/>
    </location>
</feature>
<comment type="caution">
    <text evidence="3">Lacks conserved residue(s) required for the propagation of feature annotation.</text>
</comment>
<reference evidence="4" key="2">
    <citation type="submission" date="2021-04" db="EMBL/GenBank/DDBJ databases">
        <authorList>
            <person name="Gilroy R."/>
        </authorList>
    </citation>
    <scope>NUCLEOTIDE SEQUENCE</scope>
    <source>
        <strain evidence="4">811</strain>
    </source>
</reference>
<dbReference type="PIRSF" id="PIRSF006305">
    <property type="entry name" value="Maf"/>
    <property type="match status" value="1"/>
</dbReference>
<dbReference type="PANTHER" id="PTHR43213:SF5">
    <property type="entry name" value="BIFUNCTIONAL DTTP_UTP PYROPHOSPHATASE_METHYLTRANSFERASE PROTEIN-RELATED"/>
    <property type="match status" value="1"/>
</dbReference>
<comment type="function">
    <text evidence="3">Nucleoside triphosphate pyrophosphatase that hydrolyzes dTTP and UTP. May have a dual role in cell division arrest and in preventing the incorporation of modified nucleotides into cellular nucleic acids.</text>
</comment>
<dbReference type="NCBIfam" id="TIGR00172">
    <property type="entry name" value="maf"/>
    <property type="match status" value="1"/>
</dbReference>
<dbReference type="PANTHER" id="PTHR43213">
    <property type="entry name" value="BIFUNCTIONAL DTTP/UTP PYROPHOSPHATASE/METHYLTRANSFERASE PROTEIN-RELATED"/>
    <property type="match status" value="1"/>
</dbReference>
<comment type="catalytic activity">
    <reaction evidence="3">
        <text>dTTP + H2O = dTMP + diphosphate + H(+)</text>
        <dbReference type="Rhea" id="RHEA:28534"/>
        <dbReference type="ChEBI" id="CHEBI:15377"/>
        <dbReference type="ChEBI" id="CHEBI:15378"/>
        <dbReference type="ChEBI" id="CHEBI:33019"/>
        <dbReference type="ChEBI" id="CHEBI:37568"/>
        <dbReference type="ChEBI" id="CHEBI:63528"/>
        <dbReference type="EC" id="3.6.1.9"/>
    </reaction>
</comment>
<comment type="catalytic activity">
    <reaction evidence="3">
        <text>UTP + H2O = UMP + diphosphate + H(+)</text>
        <dbReference type="Rhea" id="RHEA:29395"/>
        <dbReference type="ChEBI" id="CHEBI:15377"/>
        <dbReference type="ChEBI" id="CHEBI:15378"/>
        <dbReference type="ChEBI" id="CHEBI:33019"/>
        <dbReference type="ChEBI" id="CHEBI:46398"/>
        <dbReference type="ChEBI" id="CHEBI:57865"/>
        <dbReference type="EC" id="3.6.1.9"/>
    </reaction>
</comment>
<proteinExistence type="inferred from homology"/>
<evidence type="ECO:0000256" key="1">
    <source>
        <dbReference type="ARBA" id="ARBA00001968"/>
    </source>
</evidence>
<evidence type="ECO:0000313" key="5">
    <source>
        <dbReference type="Proteomes" id="UP000824204"/>
    </source>
</evidence>
<gene>
    <name evidence="4" type="primary">maf</name>
    <name evidence="4" type="ORF">H9741_05820</name>
</gene>
<feature type="active site" description="Proton acceptor" evidence="3">
    <location>
        <position position="68"/>
    </location>
</feature>
<sequence length="186" mass="20373">MKIILASASPRRKELLKKLVPEFDIQPASGEECADLTLPPEEIVRTLAEHKAKEVFALHPEALVLGADTIVWFGGKLLGKPKDAQDARDTLRALSGRRHSVFTGWCILGQGVRRSGACRSDVLFHELSESFIDEYVAGGSPLDKAGSYGIQDDERLVASYEGSYDNIIGLPTEELRTQLRGIGVLK</sequence>
<comment type="subcellular location">
    <subcellularLocation>
        <location evidence="3">Cytoplasm</location>
    </subcellularLocation>
</comment>
<comment type="cofactor">
    <cofactor evidence="1 3">
        <name>a divalent metal cation</name>
        <dbReference type="ChEBI" id="CHEBI:60240"/>
    </cofactor>
</comment>
<keyword evidence="3" id="KW-0546">Nucleotide metabolism</keyword>
<keyword evidence="3" id="KW-0963">Cytoplasm</keyword>
<dbReference type="Gene3D" id="3.90.950.10">
    <property type="match status" value="1"/>
</dbReference>
<reference evidence="4" key="1">
    <citation type="journal article" date="2021" name="PeerJ">
        <title>Extensive microbial diversity within the chicken gut microbiome revealed by metagenomics and culture.</title>
        <authorList>
            <person name="Gilroy R."/>
            <person name="Ravi A."/>
            <person name="Getino M."/>
            <person name="Pursley I."/>
            <person name="Horton D.L."/>
            <person name="Alikhan N.F."/>
            <person name="Baker D."/>
            <person name="Gharbi K."/>
            <person name="Hall N."/>
            <person name="Watson M."/>
            <person name="Adriaenssens E.M."/>
            <person name="Foster-Nyarko E."/>
            <person name="Jarju S."/>
            <person name="Secka A."/>
            <person name="Antonio M."/>
            <person name="Oren A."/>
            <person name="Chaudhuri R.R."/>
            <person name="La Ragione R."/>
            <person name="Hildebrand F."/>
            <person name="Pallen M.J."/>
        </authorList>
    </citation>
    <scope>NUCLEOTIDE SEQUENCE</scope>
    <source>
        <strain evidence="4">811</strain>
    </source>
</reference>
<dbReference type="InterPro" id="IPR029001">
    <property type="entry name" value="ITPase-like_fam"/>
</dbReference>
<dbReference type="GO" id="GO:0047429">
    <property type="term" value="F:nucleoside triphosphate diphosphatase activity"/>
    <property type="evidence" value="ECO:0007669"/>
    <property type="project" value="UniProtKB-EC"/>
</dbReference>
<dbReference type="GO" id="GO:0005737">
    <property type="term" value="C:cytoplasm"/>
    <property type="evidence" value="ECO:0007669"/>
    <property type="project" value="UniProtKB-SubCell"/>
</dbReference>
<comment type="caution">
    <text evidence="4">The sequence shown here is derived from an EMBL/GenBank/DDBJ whole genome shotgun (WGS) entry which is preliminary data.</text>
</comment>
<dbReference type="HAMAP" id="MF_00528">
    <property type="entry name" value="Maf"/>
    <property type="match status" value="1"/>
</dbReference>
<dbReference type="CDD" id="cd00555">
    <property type="entry name" value="Maf"/>
    <property type="match status" value="1"/>
</dbReference>
<dbReference type="Proteomes" id="UP000824204">
    <property type="component" value="Unassembled WGS sequence"/>
</dbReference>
<dbReference type="EC" id="3.6.1.9" evidence="3"/>
<organism evidence="4 5">
    <name type="scientific">Candidatus Borkfalkia faecipullorum</name>
    <dbReference type="NCBI Taxonomy" id="2838510"/>
    <lineage>
        <taxon>Bacteria</taxon>
        <taxon>Bacillati</taxon>
        <taxon>Bacillota</taxon>
        <taxon>Clostridia</taxon>
        <taxon>Christensenellales</taxon>
        <taxon>Christensenellaceae</taxon>
        <taxon>Candidatus Borkfalkia</taxon>
    </lineage>
</organism>
<evidence type="ECO:0000256" key="3">
    <source>
        <dbReference type="HAMAP-Rule" id="MF_00528"/>
    </source>
</evidence>
<dbReference type="Pfam" id="PF02545">
    <property type="entry name" value="Maf"/>
    <property type="match status" value="1"/>
</dbReference>
<name>A0A9D1V8I6_9FIRM</name>
<accession>A0A9D1V8I6</accession>
<protein>
    <recommendedName>
        <fullName evidence="3">dTTP/UTP pyrophosphatase</fullName>
        <shortName evidence="3">dTTPase/UTPase</shortName>
        <ecNumber evidence="3">3.6.1.9</ecNumber>
    </recommendedName>
    <alternativeName>
        <fullName evidence="3">Nucleoside triphosphate pyrophosphatase</fullName>
    </alternativeName>
    <alternativeName>
        <fullName evidence="3">Nucleotide pyrophosphatase</fullName>
        <shortName evidence="3">Nucleotide PPase</shortName>
    </alternativeName>
</protein>
<dbReference type="AlphaFoldDB" id="A0A9D1V8I6"/>